<evidence type="ECO:0000313" key="3">
    <source>
        <dbReference type="EMBL" id="MBB4659114.1"/>
    </source>
</evidence>
<sequence length="435" mass="45468">MRSHSIARGGRWVTRPRKLNLHRNLICAFLQCRLPGERMLLTAISRATDARGAVAELRASIASRTNAGISLLVAYATEDVATDDFVRALSLAFPDTPIFGGTTSGGVLTETGSHHGEAVTSLLAVIDEQGCYGASTVVIEASAGDAASKAVEQALIDAGRPYEAPAQVWLCAPPGHEEEVLSGIAAVVGPNCPIVGGSSADNTIAGNWRQFGRNGTYQTAVSVAVLFPSGANGLAFESGYAPTGRTMRVRATERRVIHTLDGQPAANRYRRELFGLDADASVSEALVATKLPTPFGRFLGTFEGVDEYLLLHAATFEADGSVGVFADIHDGEELSVMTGDGASVIRRAGMAVADARSLAGFEDDETAGALIIFCAGCMMGMPDRLDEVVDALRQKLGPAPFLTAFTFGEQGASVTAGNQHGNLMIACSVLGHAAD</sequence>
<proteinExistence type="predicted"/>
<dbReference type="RefSeq" id="WP_183817398.1">
    <property type="nucleotide sequence ID" value="NZ_JACHOB010000003.1"/>
</dbReference>
<dbReference type="AlphaFoldDB" id="A0A840I4I2"/>
<evidence type="ECO:0008006" key="5">
    <source>
        <dbReference type="Google" id="ProtNLM"/>
    </source>
</evidence>
<organism evidence="3 4">
    <name type="scientific">Parvularcula dongshanensis</name>
    <dbReference type="NCBI Taxonomy" id="1173995"/>
    <lineage>
        <taxon>Bacteria</taxon>
        <taxon>Pseudomonadati</taxon>
        <taxon>Pseudomonadota</taxon>
        <taxon>Alphaproteobacteria</taxon>
        <taxon>Parvularculales</taxon>
        <taxon>Parvularculaceae</taxon>
        <taxon>Parvularcula</taxon>
    </lineage>
</organism>
<evidence type="ECO:0000313" key="4">
    <source>
        <dbReference type="Proteomes" id="UP000563524"/>
    </source>
</evidence>
<name>A0A840I4I2_9PROT</name>
<dbReference type="PANTHER" id="PTHR40252:SF2">
    <property type="entry name" value="BLR0328 PROTEIN"/>
    <property type="match status" value="1"/>
</dbReference>
<dbReference type="Pfam" id="PF08495">
    <property type="entry name" value="FIST"/>
    <property type="match status" value="1"/>
</dbReference>
<reference evidence="3 4" key="1">
    <citation type="submission" date="2020-08" db="EMBL/GenBank/DDBJ databases">
        <title>Genomic Encyclopedia of Type Strains, Phase IV (KMG-IV): sequencing the most valuable type-strain genomes for metagenomic binning, comparative biology and taxonomic classification.</title>
        <authorList>
            <person name="Goeker M."/>
        </authorList>
    </citation>
    <scope>NUCLEOTIDE SEQUENCE [LARGE SCALE GENOMIC DNA]</scope>
    <source>
        <strain evidence="3 4">DSM 102850</strain>
    </source>
</reference>
<dbReference type="InterPro" id="IPR013702">
    <property type="entry name" value="FIST_domain_N"/>
</dbReference>
<dbReference type="InterPro" id="IPR019494">
    <property type="entry name" value="FIST_C"/>
</dbReference>
<gene>
    <name evidence="3" type="ORF">GGQ59_001639</name>
</gene>
<dbReference type="SMART" id="SM01204">
    <property type="entry name" value="FIST_C"/>
    <property type="match status" value="1"/>
</dbReference>
<dbReference type="Proteomes" id="UP000563524">
    <property type="component" value="Unassembled WGS sequence"/>
</dbReference>
<dbReference type="SMART" id="SM00897">
    <property type="entry name" value="FIST"/>
    <property type="match status" value="1"/>
</dbReference>
<protein>
    <recommendedName>
        <fullName evidence="5">FIST N domain protein</fullName>
    </recommendedName>
</protein>
<accession>A0A840I4I2</accession>
<dbReference type="EMBL" id="JACHOB010000003">
    <property type="protein sequence ID" value="MBB4659114.1"/>
    <property type="molecule type" value="Genomic_DNA"/>
</dbReference>
<feature type="domain" description="FIST" evidence="1">
    <location>
        <begin position="67"/>
        <end position="264"/>
    </location>
</feature>
<comment type="caution">
    <text evidence="3">The sequence shown here is derived from an EMBL/GenBank/DDBJ whole genome shotgun (WGS) entry which is preliminary data.</text>
</comment>
<dbReference type="Pfam" id="PF10442">
    <property type="entry name" value="FIST_C"/>
    <property type="match status" value="1"/>
</dbReference>
<evidence type="ECO:0000259" key="2">
    <source>
        <dbReference type="SMART" id="SM01204"/>
    </source>
</evidence>
<feature type="domain" description="FIST C-domain" evidence="2">
    <location>
        <begin position="265"/>
        <end position="413"/>
    </location>
</feature>
<evidence type="ECO:0000259" key="1">
    <source>
        <dbReference type="SMART" id="SM00897"/>
    </source>
</evidence>
<keyword evidence="4" id="KW-1185">Reference proteome</keyword>
<dbReference type="PANTHER" id="PTHR40252">
    <property type="entry name" value="BLR0328 PROTEIN"/>
    <property type="match status" value="1"/>
</dbReference>